<dbReference type="FunFam" id="2.60.40.10:FF:000032">
    <property type="entry name" value="palladin isoform X1"/>
    <property type="match status" value="1"/>
</dbReference>
<keyword evidence="10" id="KW-0393">Immunoglobulin domain</keyword>
<evidence type="ECO:0000256" key="8">
    <source>
        <dbReference type="ARBA" id="ARBA00023170"/>
    </source>
</evidence>
<evidence type="ECO:0000256" key="11">
    <source>
        <dbReference type="SAM" id="SignalP"/>
    </source>
</evidence>
<evidence type="ECO:0000256" key="1">
    <source>
        <dbReference type="ARBA" id="ARBA00004167"/>
    </source>
</evidence>
<organism evidence="13 14">
    <name type="scientific">Pocillopora meandrina</name>
    <dbReference type="NCBI Taxonomy" id="46732"/>
    <lineage>
        <taxon>Eukaryota</taxon>
        <taxon>Metazoa</taxon>
        <taxon>Cnidaria</taxon>
        <taxon>Anthozoa</taxon>
        <taxon>Hexacorallia</taxon>
        <taxon>Scleractinia</taxon>
        <taxon>Astrocoeniina</taxon>
        <taxon>Pocilloporidae</taxon>
        <taxon>Pocillopora</taxon>
    </lineage>
</organism>
<evidence type="ECO:0000313" key="14">
    <source>
        <dbReference type="Proteomes" id="UP001159428"/>
    </source>
</evidence>
<comment type="subcellular location">
    <subcellularLocation>
        <location evidence="1">Membrane</location>
        <topology evidence="1">Single-pass membrane protein</topology>
    </subcellularLocation>
</comment>
<evidence type="ECO:0000256" key="9">
    <source>
        <dbReference type="ARBA" id="ARBA00023180"/>
    </source>
</evidence>
<feature type="domain" description="Ig-like" evidence="12">
    <location>
        <begin position="30"/>
        <end position="128"/>
    </location>
</feature>
<dbReference type="EMBL" id="CALNXJ010000036">
    <property type="protein sequence ID" value="CAH3141922.1"/>
    <property type="molecule type" value="Genomic_DNA"/>
</dbReference>
<dbReference type="GO" id="GO:0016020">
    <property type="term" value="C:membrane"/>
    <property type="evidence" value="ECO:0007669"/>
    <property type="project" value="UniProtKB-SubCell"/>
</dbReference>
<keyword evidence="6" id="KW-0472">Membrane</keyword>
<dbReference type="FunFam" id="2.60.40.10:FF:000016">
    <property type="entry name" value="Fibroblast growth factor receptor"/>
    <property type="match status" value="1"/>
</dbReference>
<name>A0AAU9XC58_9CNID</name>
<protein>
    <recommendedName>
        <fullName evidence="12">Ig-like domain-containing protein</fullName>
    </recommendedName>
</protein>
<dbReference type="SUPFAM" id="SSF48726">
    <property type="entry name" value="Immunoglobulin"/>
    <property type="match status" value="3"/>
</dbReference>
<dbReference type="InterPro" id="IPR036179">
    <property type="entry name" value="Ig-like_dom_sf"/>
</dbReference>
<evidence type="ECO:0000256" key="6">
    <source>
        <dbReference type="ARBA" id="ARBA00023136"/>
    </source>
</evidence>
<comment type="caution">
    <text evidence="13">The sequence shown here is derived from an EMBL/GenBank/DDBJ whole genome shotgun (WGS) entry which is preliminary data.</text>
</comment>
<dbReference type="InterPro" id="IPR003599">
    <property type="entry name" value="Ig_sub"/>
</dbReference>
<keyword evidence="14" id="KW-1185">Reference proteome</keyword>
<keyword evidence="8" id="KW-0675">Receptor</keyword>
<reference evidence="13 14" key="1">
    <citation type="submission" date="2022-05" db="EMBL/GenBank/DDBJ databases">
        <authorList>
            <consortium name="Genoscope - CEA"/>
            <person name="William W."/>
        </authorList>
    </citation>
    <scope>NUCLEOTIDE SEQUENCE [LARGE SCALE GENOMIC DNA]</scope>
</reference>
<keyword evidence="3 11" id="KW-0732">Signal</keyword>
<dbReference type="Gene3D" id="2.60.40.10">
    <property type="entry name" value="Immunoglobulins"/>
    <property type="match status" value="3"/>
</dbReference>
<dbReference type="InterPro" id="IPR013098">
    <property type="entry name" value="Ig_I-set"/>
</dbReference>
<dbReference type="InterPro" id="IPR007110">
    <property type="entry name" value="Ig-like_dom"/>
</dbReference>
<evidence type="ECO:0000256" key="3">
    <source>
        <dbReference type="ARBA" id="ARBA00022729"/>
    </source>
</evidence>
<evidence type="ECO:0000259" key="12">
    <source>
        <dbReference type="PROSITE" id="PS50835"/>
    </source>
</evidence>
<dbReference type="AlphaFoldDB" id="A0AAU9XC58"/>
<evidence type="ECO:0000313" key="13">
    <source>
        <dbReference type="EMBL" id="CAH3141922.1"/>
    </source>
</evidence>
<dbReference type="Proteomes" id="UP001159428">
    <property type="component" value="Unassembled WGS sequence"/>
</dbReference>
<dbReference type="SMART" id="SM00408">
    <property type="entry name" value="IGc2"/>
    <property type="match status" value="2"/>
</dbReference>
<dbReference type="SMART" id="SM00409">
    <property type="entry name" value="IG"/>
    <property type="match status" value="2"/>
</dbReference>
<dbReference type="PANTHER" id="PTHR19890:SF10">
    <property type="entry name" value="FIBROBLAST GROWTH FACTOR RECEPTOR-LIKE 1"/>
    <property type="match status" value="1"/>
</dbReference>
<keyword evidence="4" id="KW-0677">Repeat</keyword>
<gene>
    <name evidence="13" type="ORF">PMEA_00019960</name>
</gene>
<dbReference type="InterPro" id="IPR003598">
    <property type="entry name" value="Ig_sub2"/>
</dbReference>
<dbReference type="InterPro" id="IPR052615">
    <property type="entry name" value="FGFRL"/>
</dbReference>
<keyword evidence="2" id="KW-0812">Transmembrane</keyword>
<proteinExistence type="predicted"/>
<feature type="chain" id="PRO_5043561000" description="Ig-like domain-containing protein" evidence="11">
    <location>
        <begin position="25"/>
        <end position="259"/>
    </location>
</feature>
<feature type="signal peptide" evidence="11">
    <location>
        <begin position="1"/>
        <end position="24"/>
    </location>
</feature>
<dbReference type="PROSITE" id="PS50835">
    <property type="entry name" value="IG_LIKE"/>
    <property type="match status" value="3"/>
</dbReference>
<dbReference type="InterPro" id="IPR013783">
    <property type="entry name" value="Ig-like_fold"/>
</dbReference>
<dbReference type="PANTHER" id="PTHR19890">
    <property type="entry name" value="FIBROBLAST GROWTH FACTOR RECEPTOR"/>
    <property type="match status" value="1"/>
</dbReference>
<keyword evidence="5" id="KW-1133">Transmembrane helix</keyword>
<feature type="domain" description="Ig-like" evidence="12">
    <location>
        <begin position="204"/>
        <end position="238"/>
    </location>
</feature>
<feature type="domain" description="Ig-like" evidence="12">
    <location>
        <begin position="129"/>
        <end position="195"/>
    </location>
</feature>
<evidence type="ECO:0000256" key="4">
    <source>
        <dbReference type="ARBA" id="ARBA00022737"/>
    </source>
</evidence>
<accession>A0AAU9XC58</accession>
<keyword evidence="9" id="KW-0325">Glycoprotein</keyword>
<keyword evidence="7" id="KW-1015">Disulfide bond</keyword>
<dbReference type="CDD" id="cd00096">
    <property type="entry name" value="Ig"/>
    <property type="match status" value="1"/>
</dbReference>
<sequence>MILSALLFKAILVAFLGFLDNWQADACSAPNIREKEVNEIKVIEVTSGKDVKLTCQIRTAGQTSKPRYYWLKDNQTLSPSSHHRLRLKLYRYLKIKRAKKEDTGFYTCVAVNDCGKNHFTMHLFVRISVEGNPRPTVKWYKDGNLFKERKSGYRLYWSRWATMLILKGLVPSDAGSYMCNVSNSYGWINHTYKLNVHERTRAEPVVLPMENVTVYRGENASLTCKASSDSMPHFQWLRWFPLRSNGSANSSADDSQTNM</sequence>
<evidence type="ECO:0000256" key="5">
    <source>
        <dbReference type="ARBA" id="ARBA00022989"/>
    </source>
</evidence>
<evidence type="ECO:0000256" key="2">
    <source>
        <dbReference type="ARBA" id="ARBA00022692"/>
    </source>
</evidence>
<dbReference type="Pfam" id="PF07679">
    <property type="entry name" value="I-set"/>
    <property type="match status" value="2"/>
</dbReference>
<evidence type="ECO:0000256" key="7">
    <source>
        <dbReference type="ARBA" id="ARBA00023157"/>
    </source>
</evidence>
<evidence type="ECO:0000256" key="10">
    <source>
        <dbReference type="ARBA" id="ARBA00023319"/>
    </source>
</evidence>